<dbReference type="EMBL" id="FNBG01000022">
    <property type="protein sequence ID" value="SDF99035.1"/>
    <property type="molecule type" value="Genomic_DNA"/>
</dbReference>
<dbReference type="GO" id="GO:0019150">
    <property type="term" value="F:D-ribulokinase activity"/>
    <property type="evidence" value="ECO:0007669"/>
    <property type="project" value="TreeGrafter"/>
</dbReference>
<dbReference type="GO" id="GO:0005737">
    <property type="term" value="C:cytoplasm"/>
    <property type="evidence" value="ECO:0007669"/>
    <property type="project" value="TreeGrafter"/>
</dbReference>
<gene>
    <name evidence="10" type="ORF">SAMN04488542_12272</name>
</gene>
<feature type="domain" description="Carbohydrate kinase FGGY C-terminal" evidence="9">
    <location>
        <begin position="255"/>
        <end position="446"/>
    </location>
</feature>
<dbReference type="Gene3D" id="3.30.420.40">
    <property type="match status" value="2"/>
</dbReference>
<organism evidence="10 11">
    <name type="scientific">Fontibacillus panacisegetis</name>
    <dbReference type="NCBI Taxonomy" id="670482"/>
    <lineage>
        <taxon>Bacteria</taxon>
        <taxon>Bacillati</taxon>
        <taxon>Bacillota</taxon>
        <taxon>Bacilli</taxon>
        <taxon>Bacillales</taxon>
        <taxon>Paenibacillaceae</taxon>
        <taxon>Fontibacillus</taxon>
    </lineage>
</organism>
<feature type="domain" description="Carbohydrate kinase FGGY N-terminal" evidence="8">
    <location>
        <begin position="8"/>
        <end position="245"/>
    </location>
</feature>
<keyword evidence="11" id="KW-1185">Reference proteome</keyword>
<evidence type="ECO:0000313" key="11">
    <source>
        <dbReference type="Proteomes" id="UP000198972"/>
    </source>
</evidence>
<dbReference type="PANTHER" id="PTHR43435:SF4">
    <property type="entry name" value="FGGY CARBOHYDRATE KINASE DOMAIN-CONTAINING PROTEIN"/>
    <property type="match status" value="1"/>
</dbReference>
<name>A0A1G7QKN2_9BACL</name>
<dbReference type="InterPro" id="IPR018485">
    <property type="entry name" value="FGGY_C"/>
</dbReference>
<dbReference type="SUPFAM" id="SSF53067">
    <property type="entry name" value="Actin-like ATPase domain"/>
    <property type="match status" value="2"/>
</dbReference>
<evidence type="ECO:0000256" key="6">
    <source>
        <dbReference type="ARBA" id="ARBA00023277"/>
    </source>
</evidence>
<keyword evidence="1 7" id="KW-0808">Transferase</keyword>
<dbReference type="RefSeq" id="WP_245742526.1">
    <property type="nucleotide sequence ID" value="NZ_FNBG01000022.1"/>
</dbReference>
<evidence type="ECO:0000256" key="2">
    <source>
        <dbReference type="ARBA" id="ARBA00022741"/>
    </source>
</evidence>
<protein>
    <submittedName>
        <fullName evidence="10">Ribulose kinase</fullName>
    </submittedName>
</protein>
<dbReference type="InterPro" id="IPR018483">
    <property type="entry name" value="Carb_kinase_FGGY_CS"/>
</dbReference>
<keyword evidence="4" id="KW-0067">ATP-binding</keyword>
<evidence type="ECO:0000256" key="1">
    <source>
        <dbReference type="ARBA" id="ARBA00022679"/>
    </source>
</evidence>
<dbReference type="GO" id="GO:0019569">
    <property type="term" value="P:L-arabinose catabolic process to D-xylulose 5-phosphate"/>
    <property type="evidence" value="ECO:0007669"/>
    <property type="project" value="InterPro"/>
</dbReference>
<evidence type="ECO:0000259" key="8">
    <source>
        <dbReference type="Pfam" id="PF00370"/>
    </source>
</evidence>
<dbReference type="Pfam" id="PF02782">
    <property type="entry name" value="FGGY_C"/>
    <property type="match status" value="1"/>
</dbReference>
<dbReference type="CDD" id="cd07781">
    <property type="entry name" value="ASKHA_NBD_FGGY_L-RBK"/>
    <property type="match status" value="1"/>
</dbReference>
<dbReference type="GO" id="GO:0005524">
    <property type="term" value="F:ATP binding"/>
    <property type="evidence" value="ECO:0007669"/>
    <property type="project" value="UniProtKB-KW"/>
</dbReference>
<dbReference type="PROSITE" id="PS00445">
    <property type="entry name" value="FGGY_KINASES_2"/>
    <property type="match status" value="1"/>
</dbReference>
<dbReference type="InterPro" id="IPR000577">
    <property type="entry name" value="Carb_kinase_FGGY"/>
</dbReference>
<evidence type="ECO:0000256" key="7">
    <source>
        <dbReference type="RuleBase" id="RU003733"/>
    </source>
</evidence>
<comment type="similarity">
    <text evidence="7">Belongs to the FGGY kinase family.</text>
</comment>
<accession>A0A1G7QKN2</accession>
<evidence type="ECO:0000313" key="10">
    <source>
        <dbReference type="EMBL" id="SDF99035.1"/>
    </source>
</evidence>
<keyword evidence="3 7" id="KW-0418">Kinase</keyword>
<keyword evidence="2" id="KW-0547">Nucleotide-binding</keyword>
<dbReference type="AlphaFoldDB" id="A0A1G7QKN2"/>
<dbReference type="InterPro" id="IPR018484">
    <property type="entry name" value="FGGY_N"/>
</dbReference>
<keyword evidence="6" id="KW-0119">Carbohydrate metabolism</keyword>
<evidence type="ECO:0000256" key="3">
    <source>
        <dbReference type="ARBA" id="ARBA00022777"/>
    </source>
</evidence>
<sequence>MSLVRDVLMGIDGGTGSIRVGLYDLKGSPLGFAATEYNTKHIHTGWAEQSPDDWWQALKESIGTVLASTGISKDRILGLSTTTTSCSVVLSMKDGTPVRDCLIWMDVRAAQEVVDIAELTGSKLSAEWMPGKLLWLKRHECNNYDRAEVFCEYQDWMTFKLTGKWSININNSCNWGYNAREKGFAEEFYRKIGLEEAVSKFPGDHVFTVGDNIGMLTKEAADDLGLDCHTIVAQGGIDSSIGVLGMGVYEPGRIALITGSSNLAMALTEEPLFNEGKINTGPDNLIQGYYTSYQGQVSSGSILSWFKREFCRDLELEGVSVYDYLNKEAENLPIGSEGLIALDYWQGNRHPYLDSKVRGMFYGLSLHHTRAHMYRALMEGIAYGTENLLVQFRENGFEVKEINIAGGTTNSDLYLQIHADVSNVIVNVPSEPQAPCLGAAICVATAVGEYPGLREAVQEMVTFDKVIKPNPDNHARYKRFFEQYRKIYPTFKDWMHETTDLYLNA</sequence>
<proteinExistence type="inferred from homology"/>
<dbReference type="PANTHER" id="PTHR43435">
    <property type="entry name" value="RIBULOKINASE"/>
    <property type="match status" value="1"/>
</dbReference>
<dbReference type="PIRSF" id="PIRSF000538">
    <property type="entry name" value="GlpK"/>
    <property type="match status" value="1"/>
</dbReference>
<dbReference type="STRING" id="670482.SAMN04488542_12272"/>
<evidence type="ECO:0000259" key="9">
    <source>
        <dbReference type="Pfam" id="PF02782"/>
    </source>
</evidence>
<reference evidence="10 11" key="1">
    <citation type="submission" date="2016-10" db="EMBL/GenBank/DDBJ databases">
        <authorList>
            <person name="de Groot N.N."/>
        </authorList>
    </citation>
    <scope>NUCLEOTIDE SEQUENCE [LARGE SCALE GENOMIC DNA]</scope>
    <source>
        <strain evidence="10 11">DSM 28129</strain>
    </source>
</reference>
<dbReference type="InterPro" id="IPR005929">
    <property type="entry name" value="Ribulokinase"/>
</dbReference>
<evidence type="ECO:0000256" key="5">
    <source>
        <dbReference type="ARBA" id="ARBA00022935"/>
    </source>
</evidence>
<dbReference type="GO" id="GO:0008741">
    <property type="term" value="F:ribulokinase activity"/>
    <property type="evidence" value="ECO:0007669"/>
    <property type="project" value="InterPro"/>
</dbReference>
<keyword evidence="5" id="KW-0054">Arabinose catabolism</keyword>
<dbReference type="InterPro" id="IPR043129">
    <property type="entry name" value="ATPase_NBD"/>
</dbReference>
<evidence type="ECO:0000256" key="4">
    <source>
        <dbReference type="ARBA" id="ARBA00022840"/>
    </source>
</evidence>
<dbReference type="Pfam" id="PF00370">
    <property type="entry name" value="FGGY_N"/>
    <property type="match status" value="1"/>
</dbReference>
<dbReference type="Proteomes" id="UP000198972">
    <property type="component" value="Unassembled WGS sequence"/>
</dbReference>